<name>A0A1S9D730_ASPOZ</name>
<dbReference type="PANTHER" id="PTHR33048">
    <property type="entry name" value="PTH11-LIKE INTEGRAL MEMBRANE PROTEIN (AFU_ORTHOLOGUE AFUA_5G11245)"/>
    <property type="match status" value="1"/>
</dbReference>
<keyword evidence="3 6" id="KW-1133">Transmembrane helix</keyword>
<evidence type="ECO:0000256" key="2">
    <source>
        <dbReference type="ARBA" id="ARBA00022692"/>
    </source>
</evidence>
<dbReference type="Proteomes" id="UP000190312">
    <property type="component" value="Unassembled WGS sequence"/>
</dbReference>
<feature type="transmembrane region" description="Helical" evidence="6">
    <location>
        <begin position="176"/>
        <end position="200"/>
    </location>
</feature>
<evidence type="ECO:0000259" key="7">
    <source>
        <dbReference type="Pfam" id="PF20684"/>
    </source>
</evidence>
<dbReference type="GO" id="GO:0016020">
    <property type="term" value="C:membrane"/>
    <property type="evidence" value="ECO:0007669"/>
    <property type="project" value="UniProtKB-SubCell"/>
</dbReference>
<accession>A0A1S9D730</accession>
<feature type="transmembrane region" description="Helical" evidence="6">
    <location>
        <begin position="66"/>
        <end position="84"/>
    </location>
</feature>
<dbReference type="InterPro" id="IPR052337">
    <property type="entry name" value="SAT4-like"/>
</dbReference>
<reference evidence="8 9" key="1">
    <citation type="submission" date="2016-10" db="EMBL/GenBank/DDBJ databases">
        <title>Genome sequencing of Aspergillus oryzae BCC7051.</title>
        <authorList>
            <person name="Thammarongtham C."/>
            <person name="Vorapreeda T."/>
            <person name="Nookaew I."/>
            <person name="Srisuk T."/>
            <person name="Land M."/>
            <person name="Jeennor S."/>
            <person name="Laoteng K."/>
        </authorList>
    </citation>
    <scope>NUCLEOTIDE SEQUENCE [LARGE SCALE GENOMIC DNA]</scope>
    <source>
        <strain evidence="8 9">BCC7051</strain>
    </source>
</reference>
<sequence>MIIFFPVYYTGAADHLQWNCRWSPRIHVIRLDAPIDRCRMGRLSDRGFGAQVYAIMPSLVVDELQLATALLAIATAGLLVRLFVRIRYLTGINLDDLLCLTSWIFTFVLCVTCIMMTKYGFGKHIGTVQDFGDRAMFLKLDFVTMLSYVLALGAIKISFCLLYLHIFPGKKFRMACWWLLAILVAETIEEVLVVIFQCWPVHKAWDATGLVEGKCVDMTLFYYANFGIKLATDVALFAMPIPKVLRLKMEVGKRVGLVMMFSLGLLYVALLRAGSARRPNQYGYQWVLVDAMNWSCVEVAVAIFIACIPSFKTFISYRSPTLQRLLGFASKDDFTSPSKMYGSSTRRTYNGFSTVGQSSIKLKPVTGHSRADVEASHNGSQERIIHAGIQVTTDVSVKETV</sequence>
<evidence type="ECO:0000256" key="5">
    <source>
        <dbReference type="ARBA" id="ARBA00038359"/>
    </source>
</evidence>
<dbReference type="PANTHER" id="PTHR33048:SF123">
    <property type="entry name" value="INTEGRAL MEMBRANE PROTEIN"/>
    <property type="match status" value="1"/>
</dbReference>
<comment type="caution">
    <text evidence="8">The sequence shown here is derived from an EMBL/GenBank/DDBJ whole genome shotgun (WGS) entry which is preliminary data.</text>
</comment>
<keyword evidence="4 6" id="KW-0472">Membrane</keyword>
<dbReference type="VEuPathDB" id="FungiDB:AO090038000155"/>
<protein>
    <recommendedName>
        <fullName evidence="7">Rhodopsin domain-containing protein</fullName>
    </recommendedName>
</protein>
<evidence type="ECO:0000313" key="8">
    <source>
        <dbReference type="EMBL" id="OOO04881.1"/>
    </source>
</evidence>
<evidence type="ECO:0000256" key="1">
    <source>
        <dbReference type="ARBA" id="ARBA00004141"/>
    </source>
</evidence>
<dbReference type="AlphaFoldDB" id="A0A1S9D730"/>
<dbReference type="EMBL" id="MKZY01000010">
    <property type="protein sequence ID" value="OOO04881.1"/>
    <property type="molecule type" value="Genomic_DNA"/>
</dbReference>
<dbReference type="InterPro" id="IPR049326">
    <property type="entry name" value="Rhodopsin_dom_fungi"/>
</dbReference>
<feature type="domain" description="Rhodopsin" evidence="7">
    <location>
        <begin position="80"/>
        <end position="315"/>
    </location>
</feature>
<feature type="transmembrane region" description="Helical" evidence="6">
    <location>
        <begin position="251"/>
        <end position="271"/>
    </location>
</feature>
<evidence type="ECO:0000256" key="6">
    <source>
        <dbReference type="SAM" id="Phobius"/>
    </source>
</evidence>
<dbReference type="OrthoDB" id="5413793at2759"/>
<feature type="transmembrane region" description="Helical" evidence="6">
    <location>
        <begin position="291"/>
        <end position="315"/>
    </location>
</feature>
<comment type="subcellular location">
    <subcellularLocation>
        <location evidence="1">Membrane</location>
        <topology evidence="1">Multi-pass membrane protein</topology>
    </subcellularLocation>
</comment>
<comment type="similarity">
    <text evidence="5">Belongs to the SAT4 family.</text>
</comment>
<evidence type="ECO:0000313" key="9">
    <source>
        <dbReference type="Proteomes" id="UP000190312"/>
    </source>
</evidence>
<feature type="transmembrane region" description="Helical" evidence="6">
    <location>
        <begin position="220"/>
        <end position="239"/>
    </location>
</feature>
<evidence type="ECO:0000256" key="3">
    <source>
        <dbReference type="ARBA" id="ARBA00022989"/>
    </source>
</evidence>
<gene>
    <name evidence="8" type="ORF">OAory_01112180</name>
</gene>
<feature type="transmembrane region" description="Helical" evidence="6">
    <location>
        <begin position="142"/>
        <end position="164"/>
    </location>
</feature>
<proteinExistence type="inferred from homology"/>
<keyword evidence="2 6" id="KW-0812">Transmembrane</keyword>
<organism evidence="8 9">
    <name type="scientific">Aspergillus oryzae</name>
    <name type="common">Yellow koji mold</name>
    <dbReference type="NCBI Taxonomy" id="5062"/>
    <lineage>
        <taxon>Eukaryota</taxon>
        <taxon>Fungi</taxon>
        <taxon>Dikarya</taxon>
        <taxon>Ascomycota</taxon>
        <taxon>Pezizomycotina</taxon>
        <taxon>Eurotiomycetes</taxon>
        <taxon>Eurotiomycetidae</taxon>
        <taxon>Eurotiales</taxon>
        <taxon>Aspergillaceae</taxon>
        <taxon>Aspergillus</taxon>
        <taxon>Aspergillus subgen. Circumdati</taxon>
    </lineage>
</organism>
<evidence type="ECO:0000256" key="4">
    <source>
        <dbReference type="ARBA" id="ARBA00023136"/>
    </source>
</evidence>
<feature type="transmembrane region" description="Helical" evidence="6">
    <location>
        <begin position="96"/>
        <end position="122"/>
    </location>
</feature>
<dbReference type="Pfam" id="PF20684">
    <property type="entry name" value="Fung_rhodopsin"/>
    <property type="match status" value="1"/>
</dbReference>